<reference evidence="5 6" key="1">
    <citation type="submission" date="2019-09" db="EMBL/GenBank/DDBJ databases">
        <title>Distinct polysaccharide growth profiles of human intestinal Prevotella copri isolates.</title>
        <authorList>
            <person name="Fehlner-Peach H."/>
            <person name="Magnabosco C."/>
            <person name="Raghavan V."/>
            <person name="Scher J.U."/>
            <person name="Tett A."/>
            <person name="Cox L.M."/>
            <person name="Gottsegen C."/>
            <person name="Watters A."/>
            <person name="Wiltshire- Gordon J.D."/>
            <person name="Segata N."/>
            <person name="Bonneau R."/>
            <person name="Littman D.R."/>
        </authorList>
    </citation>
    <scope>NUCLEOTIDE SEQUENCE [LARGE SCALE GENOMIC DNA]</scope>
    <source>
        <strain evidence="6">iA622</strain>
    </source>
</reference>
<comment type="caution">
    <text evidence="5">The sequence shown here is derived from an EMBL/GenBank/DDBJ whole genome shotgun (WGS) entry which is preliminary data.</text>
</comment>
<accession>A0A6G1TZ79</accession>
<keyword evidence="2" id="KW-0378">Hydrolase</keyword>
<evidence type="ECO:0000313" key="6">
    <source>
        <dbReference type="Proteomes" id="UP000480425"/>
    </source>
</evidence>
<feature type="domain" description="Calcineurin-like phosphoesterase" evidence="4">
    <location>
        <begin position="140"/>
        <end position="319"/>
    </location>
</feature>
<organism evidence="5 6">
    <name type="scientific">Segatella copri</name>
    <dbReference type="NCBI Taxonomy" id="165179"/>
    <lineage>
        <taxon>Bacteria</taxon>
        <taxon>Pseudomonadati</taxon>
        <taxon>Bacteroidota</taxon>
        <taxon>Bacteroidia</taxon>
        <taxon>Bacteroidales</taxon>
        <taxon>Prevotellaceae</taxon>
        <taxon>Segatella</taxon>
    </lineage>
</organism>
<evidence type="ECO:0000256" key="3">
    <source>
        <dbReference type="SAM" id="Phobius"/>
    </source>
</evidence>
<feature type="transmembrane region" description="Helical" evidence="3">
    <location>
        <begin position="95"/>
        <end position="114"/>
    </location>
</feature>
<feature type="transmembrane region" description="Helical" evidence="3">
    <location>
        <begin position="12"/>
        <end position="30"/>
    </location>
</feature>
<dbReference type="SUPFAM" id="SSF56300">
    <property type="entry name" value="Metallo-dependent phosphatases"/>
    <property type="match status" value="1"/>
</dbReference>
<evidence type="ECO:0000313" key="5">
    <source>
        <dbReference type="EMBL" id="MQN79868.1"/>
    </source>
</evidence>
<dbReference type="CDD" id="cd07385">
    <property type="entry name" value="MPP_YkuE_C"/>
    <property type="match status" value="1"/>
</dbReference>
<keyword evidence="3" id="KW-0472">Membrane</keyword>
<dbReference type="GO" id="GO:0016020">
    <property type="term" value="C:membrane"/>
    <property type="evidence" value="ECO:0007669"/>
    <property type="project" value="GOC"/>
</dbReference>
<dbReference type="GO" id="GO:0008758">
    <property type="term" value="F:UDP-2,3-diacylglucosamine hydrolase activity"/>
    <property type="evidence" value="ECO:0007669"/>
    <property type="project" value="TreeGrafter"/>
</dbReference>
<name>A0A6G1TZ79_9BACT</name>
<sequence length="378" mass="43615">MKKIIKRIFRSFLYIIGMAGLALLPDVWLWHLGVSGWPLVLTILWWVPSLLLLLAEVGLQMGFFHKLSVRILFTTILFSVMPKVVFILFDFMMPWFFALLPALALMGWFAFGFIEGWKRLEIRYVTYESPDLPPYFDGYRLLHFTDFHLGSFPKDSDFVQKVVDAANNEEPDMMLFTGDLVNNDAREVEPYLETLKQLHAHDGIFSVWGNHDYCEYGNNHTIAGLRNNWKLLYNYQCQLGWHQLMNDHFTVSHGMASIDIIGVENAGQPPFSNRSKLPKAMKGLKKEGFKILLTHDPHHWRREVWDRPIQLTLAGHTHAGQLQIGKWTPARMAFKEWGGVYRKGSQMLNVSSGIGGSFPFRLGAWPEMTVITLKRTLK</sequence>
<keyword evidence="3" id="KW-1133">Transmembrane helix</keyword>
<evidence type="ECO:0000256" key="1">
    <source>
        <dbReference type="ARBA" id="ARBA00022723"/>
    </source>
</evidence>
<protein>
    <submittedName>
        <fullName evidence="5">Metallophosphoesterase</fullName>
    </submittedName>
</protein>
<dbReference type="EMBL" id="VZCB01000020">
    <property type="protein sequence ID" value="MQN79868.1"/>
    <property type="molecule type" value="Genomic_DNA"/>
</dbReference>
<gene>
    <name evidence="5" type="ORF">F7D73_02605</name>
</gene>
<keyword evidence="1" id="KW-0479">Metal-binding</keyword>
<evidence type="ECO:0000256" key="2">
    <source>
        <dbReference type="ARBA" id="ARBA00022801"/>
    </source>
</evidence>
<evidence type="ECO:0000259" key="4">
    <source>
        <dbReference type="Pfam" id="PF00149"/>
    </source>
</evidence>
<dbReference type="GO" id="GO:0009245">
    <property type="term" value="P:lipid A biosynthetic process"/>
    <property type="evidence" value="ECO:0007669"/>
    <property type="project" value="TreeGrafter"/>
</dbReference>
<dbReference type="PANTHER" id="PTHR31302:SF31">
    <property type="entry name" value="PHOSPHODIESTERASE YAEI"/>
    <property type="match status" value="1"/>
</dbReference>
<dbReference type="Proteomes" id="UP000480425">
    <property type="component" value="Unassembled WGS sequence"/>
</dbReference>
<dbReference type="GO" id="GO:0046872">
    <property type="term" value="F:metal ion binding"/>
    <property type="evidence" value="ECO:0007669"/>
    <property type="project" value="UniProtKB-KW"/>
</dbReference>
<dbReference type="AlphaFoldDB" id="A0A6G1TZ79"/>
<feature type="transmembrane region" description="Helical" evidence="3">
    <location>
        <begin position="36"/>
        <end position="55"/>
    </location>
</feature>
<feature type="transmembrane region" description="Helical" evidence="3">
    <location>
        <begin position="67"/>
        <end position="89"/>
    </location>
</feature>
<dbReference type="InterPro" id="IPR029052">
    <property type="entry name" value="Metallo-depent_PP-like"/>
</dbReference>
<dbReference type="Pfam" id="PF00149">
    <property type="entry name" value="Metallophos"/>
    <property type="match status" value="1"/>
</dbReference>
<dbReference type="InterPro" id="IPR051158">
    <property type="entry name" value="Metallophosphoesterase_sf"/>
</dbReference>
<dbReference type="PANTHER" id="PTHR31302">
    <property type="entry name" value="TRANSMEMBRANE PROTEIN WITH METALLOPHOSPHOESTERASE DOMAIN-RELATED"/>
    <property type="match status" value="1"/>
</dbReference>
<proteinExistence type="predicted"/>
<dbReference type="Gene3D" id="3.60.21.10">
    <property type="match status" value="1"/>
</dbReference>
<dbReference type="InterPro" id="IPR004843">
    <property type="entry name" value="Calcineurin-like_PHP"/>
</dbReference>
<keyword evidence="3" id="KW-0812">Transmembrane</keyword>
<dbReference type="OrthoDB" id="9780884at2"/>